<dbReference type="GO" id="GO:0006310">
    <property type="term" value="P:DNA recombination"/>
    <property type="evidence" value="ECO:0007669"/>
    <property type="project" value="UniProtKB-KW"/>
</dbReference>
<evidence type="ECO:0000313" key="4">
    <source>
        <dbReference type="EMBL" id="VAY87314.1"/>
    </source>
</evidence>
<keyword evidence="2" id="KW-0963">Cytoplasm</keyword>
<dbReference type="PANTHER" id="PTHR38103">
    <property type="entry name" value="RECOMBINATION-ASSOCIATED PROTEIN RDGC"/>
    <property type="match status" value="1"/>
</dbReference>
<evidence type="ECO:0000256" key="3">
    <source>
        <dbReference type="ARBA" id="ARBA00023172"/>
    </source>
</evidence>
<accession>A0A3P3ZME3</accession>
<dbReference type="AlphaFoldDB" id="A0A3P3ZME3"/>
<dbReference type="EMBL" id="UOYP01000109">
    <property type="protein sequence ID" value="VAY87314.1"/>
    <property type="molecule type" value="Genomic_DNA"/>
</dbReference>
<protein>
    <submittedName>
        <fullName evidence="4">Recombination-associated protein RdgC</fullName>
    </submittedName>
</protein>
<dbReference type="NCBIfam" id="NF001463">
    <property type="entry name" value="PRK00321.1-4"/>
    <property type="match status" value="1"/>
</dbReference>
<evidence type="ECO:0000256" key="2">
    <source>
        <dbReference type="ARBA" id="ARBA00022490"/>
    </source>
</evidence>
<proteinExistence type="predicted"/>
<sequence>MWFKNLVLYRLSTWKDSAESLSERLSHRPLQSCTGSDLQCSGWLPPNDEDFVYTLPPHLLICLGIEKKLLPASVIAQQARHRAEEFEQTRGYKPGRKQMKDIKDEAMDELLPRAFSVQRKTYAWIDPQNQWLVVDSANLGRAEEVLETLRKCGVEFSAAPLCTRLSPVTAMTQWLVEDTLPSVFTIDQDCELRARQDERMKVRYAHHSLEGSEIRQHVQGGKEVSRLALTWGQKISFVLDEALQLRRLSPLDILSEGSNASEEAFDNDFALMTSEFSHLIRDLVEALDGVDER</sequence>
<dbReference type="GO" id="GO:0003690">
    <property type="term" value="F:double-stranded DNA binding"/>
    <property type="evidence" value="ECO:0007669"/>
    <property type="project" value="TreeGrafter"/>
</dbReference>
<name>A0A3P3ZME3_9ZZZZ</name>
<organism evidence="4">
    <name type="scientific">mine drainage metagenome</name>
    <dbReference type="NCBI Taxonomy" id="410659"/>
    <lineage>
        <taxon>unclassified sequences</taxon>
        <taxon>metagenomes</taxon>
        <taxon>ecological metagenomes</taxon>
    </lineage>
</organism>
<dbReference type="NCBIfam" id="NF001464">
    <property type="entry name" value="PRK00321.1-5"/>
    <property type="match status" value="1"/>
</dbReference>
<evidence type="ECO:0000256" key="1">
    <source>
        <dbReference type="ARBA" id="ARBA00004453"/>
    </source>
</evidence>
<dbReference type="InterPro" id="IPR007476">
    <property type="entry name" value="RdgC"/>
</dbReference>
<gene>
    <name evidence="4" type="primary">rdgC</name>
    <name evidence="4" type="ORF">CARN8_1970008</name>
</gene>
<dbReference type="GO" id="GO:0000018">
    <property type="term" value="P:regulation of DNA recombination"/>
    <property type="evidence" value="ECO:0007669"/>
    <property type="project" value="TreeGrafter"/>
</dbReference>
<dbReference type="PANTHER" id="PTHR38103:SF1">
    <property type="entry name" value="RECOMBINATION-ASSOCIATED PROTEIN RDGC"/>
    <property type="match status" value="1"/>
</dbReference>
<keyword evidence="3" id="KW-0233">DNA recombination</keyword>
<dbReference type="Pfam" id="PF04381">
    <property type="entry name" value="RdgC"/>
    <property type="match status" value="1"/>
</dbReference>
<comment type="subcellular location">
    <subcellularLocation>
        <location evidence="1">Cytoplasm</location>
        <location evidence="1">Nucleoid</location>
    </subcellularLocation>
</comment>
<reference evidence="4" key="1">
    <citation type="submission" date="2018-10" db="EMBL/GenBank/DDBJ databases">
        <authorList>
            <person name="Plewniak F."/>
        </authorList>
    </citation>
    <scope>NUCLEOTIDE SEQUENCE</scope>
</reference>
<dbReference type="GO" id="GO:0043590">
    <property type="term" value="C:bacterial nucleoid"/>
    <property type="evidence" value="ECO:0007669"/>
    <property type="project" value="TreeGrafter"/>
</dbReference>